<protein>
    <recommendedName>
        <fullName evidence="4">Lipoprotein</fullName>
    </recommendedName>
</protein>
<gene>
    <name evidence="2" type="ORF">Mal4_25470</name>
</gene>
<feature type="chain" id="PRO_5022199012" description="Lipoprotein" evidence="1">
    <location>
        <begin position="20"/>
        <end position="113"/>
    </location>
</feature>
<evidence type="ECO:0000313" key="2">
    <source>
        <dbReference type="EMBL" id="QDU38222.1"/>
    </source>
</evidence>
<evidence type="ECO:0000313" key="3">
    <source>
        <dbReference type="Proteomes" id="UP000320496"/>
    </source>
</evidence>
<dbReference type="RefSeq" id="WP_145369527.1">
    <property type="nucleotide sequence ID" value="NZ_CP036275.1"/>
</dbReference>
<evidence type="ECO:0000256" key="1">
    <source>
        <dbReference type="SAM" id="SignalP"/>
    </source>
</evidence>
<organism evidence="2 3">
    <name type="scientific">Maioricimonas rarisocia</name>
    <dbReference type="NCBI Taxonomy" id="2528026"/>
    <lineage>
        <taxon>Bacteria</taxon>
        <taxon>Pseudomonadati</taxon>
        <taxon>Planctomycetota</taxon>
        <taxon>Planctomycetia</taxon>
        <taxon>Planctomycetales</taxon>
        <taxon>Planctomycetaceae</taxon>
        <taxon>Maioricimonas</taxon>
    </lineage>
</organism>
<dbReference type="PROSITE" id="PS51257">
    <property type="entry name" value="PROKAR_LIPOPROTEIN"/>
    <property type="match status" value="1"/>
</dbReference>
<dbReference type="EMBL" id="CP036275">
    <property type="protein sequence ID" value="QDU38222.1"/>
    <property type="molecule type" value="Genomic_DNA"/>
</dbReference>
<dbReference type="AlphaFoldDB" id="A0A517Z6V5"/>
<evidence type="ECO:0008006" key="4">
    <source>
        <dbReference type="Google" id="ProtNLM"/>
    </source>
</evidence>
<keyword evidence="1" id="KW-0732">Signal</keyword>
<dbReference type="KEGG" id="mri:Mal4_25470"/>
<dbReference type="Proteomes" id="UP000320496">
    <property type="component" value="Chromosome"/>
</dbReference>
<feature type="signal peptide" evidence="1">
    <location>
        <begin position="1"/>
        <end position="19"/>
    </location>
</feature>
<proteinExistence type="predicted"/>
<sequence precursor="true">MRPYSSLLVLALAAAPLIAGCGSAEQDIAVGTTEFSQLQSVRESLEKYAQTGQLDSGVEMLPTQIEGLKDEGVENVDELKQAATDLASAGSPAEVKKQAQALLDKLPQSAAAS</sequence>
<name>A0A517Z6V5_9PLAN</name>
<accession>A0A517Z6V5</accession>
<reference evidence="2 3" key="1">
    <citation type="submission" date="2019-02" db="EMBL/GenBank/DDBJ databases">
        <title>Deep-cultivation of Planctomycetes and their phenomic and genomic characterization uncovers novel biology.</title>
        <authorList>
            <person name="Wiegand S."/>
            <person name="Jogler M."/>
            <person name="Boedeker C."/>
            <person name="Pinto D."/>
            <person name="Vollmers J."/>
            <person name="Rivas-Marin E."/>
            <person name="Kohn T."/>
            <person name="Peeters S.H."/>
            <person name="Heuer A."/>
            <person name="Rast P."/>
            <person name="Oberbeckmann S."/>
            <person name="Bunk B."/>
            <person name="Jeske O."/>
            <person name="Meyerdierks A."/>
            <person name="Storesund J.E."/>
            <person name="Kallscheuer N."/>
            <person name="Luecker S."/>
            <person name="Lage O.M."/>
            <person name="Pohl T."/>
            <person name="Merkel B.J."/>
            <person name="Hornburger P."/>
            <person name="Mueller R.-W."/>
            <person name="Bruemmer F."/>
            <person name="Labrenz M."/>
            <person name="Spormann A.M."/>
            <person name="Op den Camp H."/>
            <person name="Overmann J."/>
            <person name="Amann R."/>
            <person name="Jetten M.S.M."/>
            <person name="Mascher T."/>
            <person name="Medema M.H."/>
            <person name="Devos D.P."/>
            <person name="Kaster A.-K."/>
            <person name="Ovreas L."/>
            <person name="Rohde M."/>
            <person name="Galperin M.Y."/>
            <person name="Jogler C."/>
        </authorList>
    </citation>
    <scope>NUCLEOTIDE SEQUENCE [LARGE SCALE GENOMIC DNA]</scope>
    <source>
        <strain evidence="2 3">Mal4</strain>
    </source>
</reference>
<keyword evidence="3" id="KW-1185">Reference proteome</keyword>